<dbReference type="InterPro" id="IPR014966">
    <property type="entry name" value="FRG-dom"/>
</dbReference>
<protein>
    <submittedName>
        <fullName evidence="2">FRG domain-containing protein</fullName>
    </submittedName>
</protein>
<evidence type="ECO:0000313" key="2">
    <source>
        <dbReference type="EMBL" id="MBC8533102.1"/>
    </source>
</evidence>
<reference evidence="2" key="1">
    <citation type="submission" date="2020-08" db="EMBL/GenBank/DDBJ databases">
        <title>Genome public.</title>
        <authorList>
            <person name="Liu C."/>
            <person name="Sun Q."/>
        </authorList>
    </citation>
    <scope>NUCLEOTIDE SEQUENCE</scope>
    <source>
        <strain evidence="2">NSJ-40</strain>
    </source>
</reference>
<evidence type="ECO:0000313" key="3">
    <source>
        <dbReference type="Proteomes" id="UP000651482"/>
    </source>
</evidence>
<feature type="domain" description="FRG" evidence="1">
    <location>
        <begin position="34"/>
        <end position="139"/>
    </location>
</feature>
<dbReference type="AlphaFoldDB" id="A0A926HMG0"/>
<dbReference type="Proteomes" id="UP000651482">
    <property type="component" value="Unassembled WGS sequence"/>
</dbReference>
<sequence>MAYKELEVGELTEIDSVSSFISAVKALKESDDGTSTELYFRGQDAEFWDIEPSIFRNNMLSIEHRLMQIPLQKIPAEFKEFHTTFDIMTKYQHYGMCTRLLDLTTNPLVALYFACKCHGEESYIDDDGEEKHEPYGVIYYTRNYYPSLPTDLEVQIVSALANYDLSKENTVANVLARLKRDHIIDEETRKKWSTQNGFQEFAKIVQENYMVTPTYTNERLRKQSGVFLLASLFSVSGVADIAKSVISKSRGDLRNAFEKEFFFIRGENKEEILKELDLYNINEATLFPELEHQLSYIKYINSGNVQAVADFEKYDTHAKADSTPQNLDDESLNTYILSNLSNLLSGIAKPKEIEDLKGIIQSNFAVDWYNRDAIISKLRMSISGYYFVKLKDKKEAKEKAVQITTCLRQAVNDYTATNIKGGE</sequence>
<name>A0A926HMG0_9FIRM</name>
<proteinExistence type="predicted"/>
<gene>
    <name evidence="2" type="ORF">IAG03_03590</name>
</gene>
<dbReference type="SMART" id="SM00901">
    <property type="entry name" value="FRG"/>
    <property type="match status" value="1"/>
</dbReference>
<dbReference type="RefSeq" id="WP_249318443.1">
    <property type="nucleotide sequence ID" value="NZ_JACRSN010000004.1"/>
</dbReference>
<organism evidence="2 3">
    <name type="scientific">Yeguia hominis</name>
    <dbReference type="NCBI Taxonomy" id="2763662"/>
    <lineage>
        <taxon>Bacteria</taxon>
        <taxon>Bacillati</taxon>
        <taxon>Bacillota</taxon>
        <taxon>Clostridia</taxon>
        <taxon>Eubacteriales</taxon>
        <taxon>Yeguiaceae</taxon>
        <taxon>Yeguia</taxon>
    </lineage>
</organism>
<evidence type="ECO:0000259" key="1">
    <source>
        <dbReference type="SMART" id="SM00901"/>
    </source>
</evidence>
<accession>A0A926HMG0</accession>
<dbReference type="EMBL" id="JACRSN010000004">
    <property type="protein sequence ID" value="MBC8533102.1"/>
    <property type="molecule type" value="Genomic_DNA"/>
</dbReference>
<comment type="caution">
    <text evidence="2">The sequence shown here is derived from an EMBL/GenBank/DDBJ whole genome shotgun (WGS) entry which is preliminary data.</text>
</comment>
<dbReference type="Pfam" id="PF08867">
    <property type="entry name" value="FRG"/>
    <property type="match status" value="1"/>
</dbReference>
<keyword evidence="3" id="KW-1185">Reference proteome</keyword>